<dbReference type="Gene3D" id="3.90.1490.10">
    <property type="entry name" value="putative n-type atp pyrophosphatase, domain 2"/>
    <property type="match status" value="1"/>
</dbReference>
<dbReference type="GO" id="GO:0005524">
    <property type="term" value="F:ATP binding"/>
    <property type="evidence" value="ECO:0007669"/>
    <property type="project" value="UniProtKB-KW"/>
</dbReference>
<dbReference type="GeneID" id="64595195"/>
<evidence type="ECO:0000256" key="6">
    <source>
        <dbReference type="ARBA" id="ARBA00022840"/>
    </source>
</evidence>
<dbReference type="EMBL" id="JABBWE010000002">
    <property type="protein sequence ID" value="KAG1806677.1"/>
    <property type="molecule type" value="Genomic_DNA"/>
</dbReference>
<name>A0A9P7J7L9_9AGAM</name>
<dbReference type="GO" id="GO:0017178">
    <property type="term" value="F:diphthine-ammonia ligase activity"/>
    <property type="evidence" value="ECO:0007669"/>
    <property type="project" value="UniProtKB-EC"/>
</dbReference>
<dbReference type="FunFam" id="3.90.1490.10:FF:000001">
    <property type="entry name" value="Diphthine--ammonia ligase"/>
    <property type="match status" value="1"/>
</dbReference>
<protein>
    <recommendedName>
        <fullName evidence="3">Diphthine--ammonia ligase</fullName>
        <ecNumber evidence="2">6.3.1.14</ecNumber>
    </recommendedName>
    <alternativeName>
        <fullName evidence="7">Diphthamide synthase</fullName>
    </alternativeName>
    <alternativeName>
        <fullName evidence="8">Diphthamide synthetase</fullName>
    </alternativeName>
</protein>
<dbReference type="GO" id="GO:0017183">
    <property type="term" value="P:protein histidyl modification to diphthamide"/>
    <property type="evidence" value="ECO:0007669"/>
    <property type="project" value="TreeGrafter"/>
</dbReference>
<keyword evidence="12" id="KW-1185">Reference proteome</keyword>
<organism evidence="11 12">
    <name type="scientific">Suillus plorans</name>
    <dbReference type="NCBI Taxonomy" id="116603"/>
    <lineage>
        <taxon>Eukaryota</taxon>
        <taxon>Fungi</taxon>
        <taxon>Dikarya</taxon>
        <taxon>Basidiomycota</taxon>
        <taxon>Agaricomycotina</taxon>
        <taxon>Agaricomycetes</taxon>
        <taxon>Agaricomycetidae</taxon>
        <taxon>Boletales</taxon>
        <taxon>Suillineae</taxon>
        <taxon>Suillaceae</taxon>
        <taxon>Suillus</taxon>
    </lineage>
</organism>
<evidence type="ECO:0000256" key="4">
    <source>
        <dbReference type="ARBA" id="ARBA00022598"/>
    </source>
</evidence>
<proteinExistence type="predicted"/>
<evidence type="ECO:0000256" key="5">
    <source>
        <dbReference type="ARBA" id="ARBA00022741"/>
    </source>
</evidence>
<dbReference type="Gene3D" id="3.40.50.620">
    <property type="entry name" value="HUPs"/>
    <property type="match status" value="1"/>
</dbReference>
<accession>A0A9P7J7L9</accession>
<dbReference type="CDD" id="cd06155">
    <property type="entry name" value="eu_AANH_C_1"/>
    <property type="match status" value="1"/>
</dbReference>
<dbReference type="NCBIfam" id="TIGR00290">
    <property type="entry name" value="MJ0570_dom"/>
    <property type="match status" value="1"/>
</dbReference>
<dbReference type="InterPro" id="IPR035959">
    <property type="entry name" value="RutC-like_sf"/>
</dbReference>
<dbReference type="FunFam" id="3.40.50.620:FF:000145">
    <property type="entry name" value="ATP-binding domain containing protein"/>
    <property type="match status" value="1"/>
</dbReference>
<dbReference type="SUPFAM" id="SSF55298">
    <property type="entry name" value="YjgF-like"/>
    <property type="match status" value="2"/>
</dbReference>
<evidence type="ECO:0000256" key="3">
    <source>
        <dbReference type="ARBA" id="ARBA00018426"/>
    </source>
</evidence>
<dbReference type="SUPFAM" id="SSF52402">
    <property type="entry name" value="Adenine nucleotide alpha hydrolases-like"/>
    <property type="match status" value="1"/>
</dbReference>
<reference evidence="11" key="1">
    <citation type="journal article" date="2020" name="New Phytol.">
        <title>Comparative genomics reveals dynamic genome evolution in host specialist ectomycorrhizal fungi.</title>
        <authorList>
            <person name="Lofgren L.A."/>
            <person name="Nguyen N.H."/>
            <person name="Vilgalys R."/>
            <person name="Ruytinx J."/>
            <person name="Liao H.L."/>
            <person name="Branco S."/>
            <person name="Kuo A."/>
            <person name="LaButti K."/>
            <person name="Lipzen A."/>
            <person name="Andreopoulos W."/>
            <person name="Pangilinan J."/>
            <person name="Riley R."/>
            <person name="Hundley H."/>
            <person name="Na H."/>
            <person name="Barry K."/>
            <person name="Grigoriev I.V."/>
            <person name="Stajich J.E."/>
            <person name="Kennedy P.G."/>
        </authorList>
    </citation>
    <scope>NUCLEOTIDE SEQUENCE</scope>
    <source>
        <strain evidence="11">S12</strain>
    </source>
</reference>
<dbReference type="EC" id="6.3.1.14" evidence="2"/>
<dbReference type="InterPro" id="IPR014729">
    <property type="entry name" value="Rossmann-like_a/b/a_fold"/>
</dbReference>
<dbReference type="RefSeq" id="XP_041167148.1">
    <property type="nucleotide sequence ID" value="XM_041301431.1"/>
</dbReference>
<dbReference type="OrthoDB" id="686384at2759"/>
<dbReference type="PANTHER" id="PTHR12196">
    <property type="entry name" value="DOMAIN OF UNKNOWN FUNCTION 71 DUF71 -CONTAINING PROTEIN"/>
    <property type="match status" value="1"/>
</dbReference>
<keyword evidence="6" id="KW-0067">ATP-binding</keyword>
<sequence>MKYVALLSGGKDSCYNLSHCNANGHQLVAAATLSPQSGKDEIDSYMYQTVGQDAIEFVARALEVPLYRHVIQGDAIEQNAEYGSRSAGGAGVLGDETEDLYTLLKRVKVHHPDVQGVSVGAILSNYQRVRVEHVCRRLSLTPLAYLWQRDQAELLSEMIAAGVKSVLIKVAGIGLTVKHLGTTLNEMQDTLTRLNNLYGLHICGEGGEYETLTLDSPSFKHRIVLNGTEVVMHTDNDFAPVAYLRIKQASLHPKESSTDGKVEVPPLLDDRFGELKNVVETSVLEQYEKGSSGTYEPTNKLHHIPDHPSTHAIGSWLAIGNIHPDSSLDSEIPLEEQVRDCFIQLQGILQSHDLRIEDVANITLLLPSLAPKIFAAANKAYAEFFGVSPPSRACVGVDLPEGVGVILECVARKDNTRRALHVQSLSYWAPANIGPYSQAVTVEPYVFVSGQIGLLPASLTLPSPSSLALETALVFQHTDRVIRAANTAGGHVLLSLYWLVDYANTIHTRRACETFCEETPTLFLVVASLPRGARVEKQVLVHTGKFTILDEDTFIQVSHTPEFVSGDIHAERTQILRTAEFLSGDVDPECGTKVSSEVILSSTRPPILNWQVSRFDVSETSPQCVVICARGHPSREDAIELEKIPLLVAFWATALSARLFHRVEAHFSPSWSSVSRVLFGDNMPATTFIPCRYIGTWGSDEQWDWAVAFVGVS</sequence>
<evidence type="ECO:0000256" key="1">
    <source>
        <dbReference type="ARBA" id="ARBA00005156"/>
    </source>
</evidence>
<evidence type="ECO:0000313" key="12">
    <source>
        <dbReference type="Proteomes" id="UP000719766"/>
    </source>
</evidence>
<comment type="catalytic activity">
    <reaction evidence="9">
        <text>diphthine-[translation elongation factor 2] + NH4(+) + ATP = diphthamide-[translation elongation factor 2] + AMP + diphosphate + H(+)</text>
        <dbReference type="Rhea" id="RHEA:19753"/>
        <dbReference type="Rhea" id="RHEA-COMP:10172"/>
        <dbReference type="Rhea" id="RHEA-COMP:10174"/>
        <dbReference type="ChEBI" id="CHEBI:15378"/>
        <dbReference type="ChEBI" id="CHEBI:16692"/>
        <dbReference type="ChEBI" id="CHEBI:28938"/>
        <dbReference type="ChEBI" id="CHEBI:30616"/>
        <dbReference type="ChEBI" id="CHEBI:33019"/>
        <dbReference type="ChEBI" id="CHEBI:82696"/>
        <dbReference type="ChEBI" id="CHEBI:456215"/>
        <dbReference type="EC" id="6.3.1.14"/>
    </reaction>
</comment>
<evidence type="ECO:0000256" key="9">
    <source>
        <dbReference type="ARBA" id="ARBA00048108"/>
    </source>
</evidence>
<feature type="domain" description="Diphthamide synthase" evidence="10">
    <location>
        <begin position="1"/>
        <end position="241"/>
    </location>
</feature>
<dbReference type="InterPro" id="IPR006175">
    <property type="entry name" value="YjgF/YER057c/UK114"/>
</dbReference>
<dbReference type="InterPro" id="IPR030662">
    <property type="entry name" value="DPH6/MJ0570"/>
</dbReference>
<comment type="pathway">
    <text evidence="1">Protein modification; peptidyl-diphthamide biosynthesis.</text>
</comment>
<keyword evidence="4" id="KW-0436">Ligase</keyword>
<evidence type="ECO:0000313" key="11">
    <source>
        <dbReference type="EMBL" id="KAG1806677.1"/>
    </source>
</evidence>
<evidence type="ECO:0000256" key="7">
    <source>
        <dbReference type="ARBA" id="ARBA00029814"/>
    </source>
</evidence>
<dbReference type="CDD" id="cd01994">
    <property type="entry name" value="AANH_PF0828-like"/>
    <property type="match status" value="1"/>
</dbReference>
<dbReference type="Gene3D" id="3.30.1330.40">
    <property type="entry name" value="RutC-like"/>
    <property type="match status" value="2"/>
</dbReference>
<evidence type="ECO:0000256" key="8">
    <source>
        <dbReference type="ARBA" id="ARBA00031552"/>
    </source>
</evidence>
<evidence type="ECO:0000259" key="10">
    <source>
        <dbReference type="Pfam" id="PF01902"/>
    </source>
</evidence>
<dbReference type="Pfam" id="PF01042">
    <property type="entry name" value="Ribonuc_L-PSP"/>
    <property type="match status" value="2"/>
</dbReference>
<dbReference type="InterPro" id="IPR002761">
    <property type="entry name" value="Diphthami_syn_dom"/>
</dbReference>
<gene>
    <name evidence="11" type="ORF">HD556DRAFT_1323386</name>
</gene>
<comment type="caution">
    <text evidence="11">The sequence shown here is derived from an EMBL/GenBank/DDBJ whole genome shotgun (WGS) entry which is preliminary data.</text>
</comment>
<dbReference type="Proteomes" id="UP000719766">
    <property type="component" value="Unassembled WGS sequence"/>
</dbReference>
<dbReference type="AlphaFoldDB" id="A0A9P7J7L9"/>
<dbReference type="Pfam" id="PF01902">
    <property type="entry name" value="Diphthami_syn_2"/>
    <property type="match status" value="1"/>
</dbReference>
<evidence type="ECO:0000256" key="2">
    <source>
        <dbReference type="ARBA" id="ARBA00012089"/>
    </source>
</evidence>
<dbReference type="PANTHER" id="PTHR12196:SF2">
    <property type="entry name" value="DIPHTHINE--AMMONIA LIGASE"/>
    <property type="match status" value="1"/>
</dbReference>
<keyword evidence="5" id="KW-0547">Nucleotide-binding</keyword>